<dbReference type="EC" id="2.7.11.1" evidence="2"/>
<keyword evidence="4" id="KW-0808">Transferase</keyword>
<dbReference type="GO" id="GO:0005524">
    <property type="term" value="F:ATP binding"/>
    <property type="evidence" value="ECO:0007669"/>
    <property type="project" value="UniProtKB-UniRule"/>
</dbReference>
<dbReference type="GO" id="GO:0010506">
    <property type="term" value="P:regulation of autophagy"/>
    <property type="evidence" value="ECO:0007669"/>
    <property type="project" value="InterPro"/>
</dbReference>
<dbReference type="InterPro" id="IPR045269">
    <property type="entry name" value="Atg1-like"/>
</dbReference>
<dbReference type="InterPro" id="IPR011009">
    <property type="entry name" value="Kinase-like_dom_sf"/>
</dbReference>
<dbReference type="PROSITE" id="PS00108">
    <property type="entry name" value="PROTEIN_KINASE_ST"/>
    <property type="match status" value="1"/>
</dbReference>
<dbReference type="SUPFAM" id="SSF56112">
    <property type="entry name" value="Protein kinase-like (PK-like)"/>
    <property type="match status" value="1"/>
</dbReference>
<dbReference type="GO" id="GO:0000045">
    <property type="term" value="P:autophagosome assembly"/>
    <property type="evidence" value="ECO:0007669"/>
    <property type="project" value="TreeGrafter"/>
</dbReference>
<keyword evidence="15" id="KW-1185">Reference proteome</keyword>
<evidence type="ECO:0000256" key="6">
    <source>
        <dbReference type="ARBA" id="ARBA00022777"/>
    </source>
</evidence>
<dbReference type="EMBL" id="PEDP01000959">
    <property type="protein sequence ID" value="POS84557.1"/>
    <property type="molecule type" value="Genomic_DNA"/>
</dbReference>
<reference evidence="14 15" key="1">
    <citation type="submission" date="2017-10" db="EMBL/GenBank/DDBJ databases">
        <title>Development of genomic resources for the powdery mildew, Erysiphe pulchra.</title>
        <authorList>
            <person name="Wadl P.A."/>
            <person name="Mack B.M."/>
            <person name="Moore G."/>
            <person name="Beltz S.B."/>
        </authorList>
    </citation>
    <scope>NUCLEOTIDE SEQUENCE [LARGE SCALE GENOMIC DNA]</scope>
    <source>
        <strain evidence="14">Cflorida</strain>
    </source>
</reference>
<evidence type="ECO:0000256" key="5">
    <source>
        <dbReference type="ARBA" id="ARBA00022741"/>
    </source>
</evidence>
<comment type="catalytic activity">
    <reaction evidence="11">
        <text>L-seryl-[protein] + ATP = O-phospho-L-seryl-[protein] + ADP + H(+)</text>
        <dbReference type="Rhea" id="RHEA:17989"/>
        <dbReference type="Rhea" id="RHEA-COMP:9863"/>
        <dbReference type="Rhea" id="RHEA-COMP:11604"/>
        <dbReference type="ChEBI" id="CHEBI:15378"/>
        <dbReference type="ChEBI" id="CHEBI:29999"/>
        <dbReference type="ChEBI" id="CHEBI:30616"/>
        <dbReference type="ChEBI" id="CHEBI:83421"/>
        <dbReference type="ChEBI" id="CHEBI:456216"/>
        <dbReference type="EC" id="2.7.11.1"/>
    </reaction>
</comment>
<dbReference type="GO" id="GO:0005829">
    <property type="term" value="C:cytosol"/>
    <property type="evidence" value="ECO:0007669"/>
    <property type="project" value="TreeGrafter"/>
</dbReference>
<proteinExistence type="predicted"/>
<dbReference type="GO" id="GO:0005776">
    <property type="term" value="C:autophagosome"/>
    <property type="evidence" value="ECO:0007669"/>
    <property type="project" value="TreeGrafter"/>
</dbReference>
<evidence type="ECO:0000313" key="14">
    <source>
        <dbReference type="EMBL" id="POS84557.1"/>
    </source>
</evidence>
<comment type="catalytic activity">
    <reaction evidence="10">
        <text>L-threonyl-[protein] + ATP = O-phospho-L-threonyl-[protein] + ADP + H(+)</text>
        <dbReference type="Rhea" id="RHEA:46608"/>
        <dbReference type="Rhea" id="RHEA-COMP:11060"/>
        <dbReference type="Rhea" id="RHEA-COMP:11605"/>
        <dbReference type="ChEBI" id="CHEBI:15378"/>
        <dbReference type="ChEBI" id="CHEBI:30013"/>
        <dbReference type="ChEBI" id="CHEBI:30616"/>
        <dbReference type="ChEBI" id="CHEBI:61977"/>
        <dbReference type="ChEBI" id="CHEBI:456216"/>
        <dbReference type="EC" id="2.7.11.1"/>
    </reaction>
</comment>
<dbReference type="InterPro" id="IPR000719">
    <property type="entry name" value="Prot_kinase_dom"/>
</dbReference>
<evidence type="ECO:0000256" key="8">
    <source>
        <dbReference type="ARBA" id="ARBA00023006"/>
    </source>
</evidence>
<dbReference type="AlphaFoldDB" id="A0A2S4PR91"/>
<accession>A0A2S4PR91</accession>
<protein>
    <recommendedName>
        <fullName evidence="2">non-specific serine/threonine protein kinase</fullName>
        <ecNumber evidence="2">2.7.11.1</ecNumber>
    </recommendedName>
    <alternativeName>
        <fullName evidence="9">Autophagy-related protein 1</fullName>
    </alternativeName>
</protein>
<dbReference type="STRING" id="225359.A0A2S4PR91"/>
<keyword evidence="6" id="KW-0418">Kinase</keyword>
<dbReference type="GO" id="GO:0004674">
    <property type="term" value="F:protein serine/threonine kinase activity"/>
    <property type="evidence" value="ECO:0007669"/>
    <property type="project" value="UniProtKB-KW"/>
</dbReference>
<keyword evidence="5 12" id="KW-0547">Nucleotide-binding</keyword>
<organism evidence="14 15">
    <name type="scientific">Erysiphe pulchra</name>
    <dbReference type="NCBI Taxonomy" id="225359"/>
    <lineage>
        <taxon>Eukaryota</taxon>
        <taxon>Fungi</taxon>
        <taxon>Dikarya</taxon>
        <taxon>Ascomycota</taxon>
        <taxon>Pezizomycotina</taxon>
        <taxon>Leotiomycetes</taxon>
        <taxon>Erysiphales</taxon>
        <taxon>Erysiphaceae</taxon>
        <taxon>Erysiphe</taxon>
    </lineage>
</organism>
<dbReference type="SMART" id="SM00220">
    <property type="entry name" value="S_TKc"/>
    <property type="match status" value="1"/>
</dbReference>
<evidence type="ECO:0000313" key="15">
    <source>
        <dbReference type="Proteomes" id="UP000237438"/>
    </source>
</evidence>
<evidence type="ECO:0000256" key="12">
    <source>
        <dbReference type="PROSITE-ProRule" id="PRU10141"/>
    </source>
</evidence>
<dbReference type="CDD" id="cd13993">
    <property type="entry name" value="STKc_Pat1_like"/>
    <property type="match status" value="1"/>
</dbReference>
<comment type="caution">
    <text evidence="14">The sequence shown here is derived from an EMBL/GenBank/DDBJ whole genome shotgun (WGS) entry which is preliminary data.</text>
</comment>
<dbReference type="PANTHER" id="PTHR24348">
    <property type="entry name" value="SERINE/THREONINE-PROTEIN KINASE UNC-51-RELATED"/>
    <property type="match status" value="1"/>
</dbReference>
<dbReference type="GO" id="GO:0034045">
    <property type="term" value="C:phagophore assembly site membrane"/>
    <property type="evidence" value="ECO:0007669"/>
    <property type="project" value="UniProtKB-SubCell"/>
</dbReference>
<dbReference type="PROSITE" id="PS00107">
    <property type="entry name" value="PROTEIN_KINASE_ATP"/>
    <property type="match status" value="1"/>
</dbReference>
<dbReference type="InterPro" id="IPR017441">
    <property type="entry name" value="Protein_kinase_ATP_BS"/>
</dbReference>
<evidence type="ECO:0000256" key="3">
    <source>
        <dbReference type="ARBA" id="ARBA00022527"/>
    </source>
</evidence>
<sequence>MYQNGCIQNSFPAQWPIAMQHVPTFPPTPESRIGTVLGKTLVLKRMIGTGSYGVVYFAVDNKTNARYAVKALNKVTSDGHPLDERQRKFQLREIQLHHLASSHPNVVSMYKIVDEPDCIYVVLEYCEDGDLFTNITERGRFVSNDELIRYAFGQILNAVEYCHTMGIYHRDLKPENILVSNNGAKVMLADFGLATLEAMSEDHGCGSTFYMSPECIDRNKKVKFHCGPNDIWSLGVVLLNLICGQNPWKQASLEDSTYRAFSANPGFLQTILPLSDELNEIIQRVFESNPHYRVDIFSLKTMIHNCKKFTGPIKSSVPRTPVGMGRYDQNGNYIQANNYYPANTVLNIDWTTFNPSVDEVKIPKDFANLVDQLDIISDSEMLGNIDKESYFNELEKSSEDLPNEDETDLSDSASEFSDITNESDYEVDRPNNLQNYQCTLDSNPNYNVQISNQQPFMPLQYYIALSSMYCLDNWPNNPGQDPKKSPLNSNDGYYNQVPGLDNKQIDDQQHGSIFNTTPNGLGSSQSHNMMMFPMDNYWSWPQPGTA</sequence>
<dbReference type="InterPro" id="IPR008271">
    <property type="entry name" value="Ser/Thr_kinase_AS"/>
</dbReference>
<evidence type="ECO:0000256" key="1">
    <source>
        <dbReference type="ARBA" id="ARBA00004623"/>
    </source>
</evidence>
<feature type="binding site" evidence="12">
    <location>
        <position position="70"/>
    </location>
    <ligand>
        <name>ATP</name>
        <dbReference type="ChEBI" id="CHEBI:30616"/>
    </ligand>
</feature>
<comment type="subcellular location">
    <subcellularLocation>
        <location evidence="1">Preautophagosomal structure membrane</location>
        <topology evidence="1">Peripheral membrane protein</topology>
    </subcellularLocation>
</comment>
<evidence type="ECO:0000256" key="4">
    <source>
        <dbReference type="ARBA" id="ARBA00022679"/>
    </source>
</evidence>
<keyword evidence="8" id="KW-0072">Autophagy</keyword>
<evidence type="ECO:0000256" key="11">
    <source>
        <dbReference type="ARBA" id="ARBA00048679"/>
    </source>
</evidence>
<dbReference type="Proteomes" id="UP000237438">
    <property type="component" value="Unassembled WGS sequence"/>
</dbReference>
<dbReference type="Gene3D" id="1.10.510.10">
    <property type="entry name" value="Transferase(Phosphotransferase) domain 1"/>
    <property type="match status" value="1"/>
</dbReference>
<evidence type="ECO:0000259" key="13">
    <source>
        <dbReference type="PROSITE" id="PS50011"/>
    </source>
</evidence>
<keyword evidence="7 12" id="KW-0067">ATP-binding</keyword>
<dbReference type="PROSITE" id="PS50011">
    <property type="entry name" value="PROTEIN_KINASE_DOM"/>
    <property type="match status" value="1"/>
</dbReference>
<evidence type="ECO:0000256" key="7">
    <source>
        <dbReference type="ARBA" id="ARBA00022840"/>
    </source>
</evidence>
<gene>
    <name evidence="14" type="ORF">EPUL_004150</name>
</gene>
<feature type="domain" description="Protein kinase" evidence="13">
    <location>
        <begin position="41"/>
        <end position="310"/>
    </location>
</feature>
<feature type="non-terminal residue" evidence="14">
    <location>
        <position position="546"/>
    </location>
</feature>
<name>A0A2S4PR91_9PEZI</name>
<dbReference type="Pfam" id="PF00069">
    <property type="entry name" value="Pkinase"/>
    <property type="match status" value="1"/>
</dbReference>
<dbReference type="PANTHER" id="PTHR24348:SF22">
    <property type="entry name" value="NON-SPECIFIC SERINE_THREONINE PROTEIN KINASE"/>
    <property type="match status" value="1"/>
</dbReference>
<keyword evidence="3" id="KW-0723">Serine/threonine-protein kinase</keyword>
<evidence type="ECO:0000256" key="9">
    <source>
        <dbReference type="ARBA" id="ARBA00030237"/>
    </source>
</evidence>
<dbReference type="OrthoDB" id="541276at2759"/>
<evidence type="ECO:0000256" key="10">
    <source>
        <dbReference type="ARBA" id="ARBA00047899"/>
    </source>
</evidence>
<evidence type="ECO:0000256" key="2">
    <source>
        <dbReference type="ARBA" id="ARBA00012513"/>
    </source>
</evidence>